<sequence length="397" mass="41349">MNSDDDIAASLPQPPPPRPARRDAAIAEAMRRFDAAGEAPRPAGRQSSATPAPWQMRINRPKIGALVTIVLVAAIGLPILMSGDPRLPVTNRAPANGVQSPANPGPVTGPSVEPVPPIAATVPPPLLPPQREAAIPPPPVVAPAVPADAPCGTDNCSARVASESNADAKAITALPRPPEAQAAQGYSASPQIQAKQEFRRPPAAPENAARVATAAPPAPPPPPARIAEADTSGSDIVVTGAKVSASARRVARSRAKRGDWNACTVSDPGRDLAACRKLVDAGKPGPAGRAAAYLADGLSRAWQDDVDGAIAAFDRAIEVSPKLSFAYLNRGLARARNGDAARAIADLDQAVRYAPNAARNYYQRSLMRRQEGDEKRAAADEERAIDLDSRYEAVIVP</sequence>
<dbReference type="SMART" id="SM00028">
    <property type="entry name" value="TPR"/>
    <property type="match status" value="3"/>
</dbReference>
<protein>
    <submittedName>
        <fullName evidence="6">Tetratricopeptide repeat protein</fullName>
    </submittedName>
</protein>
<feature type="compositionally biased region" description="Pro residues" evidence="4">
    <location>
        <begin position="113"/>
        <end position="128"/>
    </location>
</feature>
<feature type="region of interest" description="Disordered" evidence="4">
    <location>
        <begin position="175"/>
        <end position="233"/>
    </location>
</feature>
<keyword evidence="2 3" id="KW-0802">TPR repeat</keyword>
<evidence type="ECO:0000256" key="1">
    <source>
        <dbReference type="ARBA" id="ARBA00022737"/>
    </source>
</evidence>
<feature type="region of interest" description="Disordered" evidence="4">
    <location>
        <begin position="84"/>
        <end position="141"/>
    </location>
</feature>
<dbReference type="Pfam" id="PF13181">
    <property type="entry name" value="TPR_8"/>
    <property type="match status" value="1"/>
</dbReference>
<reference evidence="6 7" key="1">
    <citation type="submission" date="2020-09" db="EMBL/GenBank/DDBJ databases">
        <title>Sphingomonas sp., a new species isolated from pork steak.</title>
        <authorList>
            <person name="Heidler von Heilborn D."/>
        </authorList>
    </citation>
    <scope>NUCLEOTIDE SEQUENCE [LARGE SCALE GENOMIC DNA]</scope>
    <source>
        <strain evidence="7">S8-3T</strain>
    </source>
</reference>
<keyword evidence="1" id="KW-0677">Repeat</keyword>
<dbReference type="PANTHER" id="PTHR44858:SF1">
    <property type="entry name" value="UDP-N-ACETYLGLUCOSAMINE--PEPTIDE N-ACETYLGLUCOSAMINYLTRANSFERASE SPINDLY-RELATED"/>
    <property type="match status" value="1"/>
</dbReference>
<evidence type="ECO:0000313" key="7">
    <source>
        <dbReference type="Proteomes" id="UP000516148"/>
    </source>
</evidence>
<evidence type="ECO:0000256" key="4">
    <source>
        <dbReference type="SAM" id="MobiDB-lite"/>
    </source>
</evidence>
<dbReference type="InterPro" id="IPR019734">
    <property type="entry name" value="TPR_rpt"/>
</dbReference>
<dbReference type="KEGG" id="spap:H3Z74_00725"/>
<gene>
    <name evidence="6" type="ORF">H3Z74_00725</name>
</gene>
<dbReference type="EMBL" id="CP061038">
    <property type="protein sequence ID" value="QNQ09818.1"/>
    <property type="molecule type" value="Genomic_DNA"/>
</dbReference>
<name>A0A7H0LJG5_9SPHN</name>
<feature type="transmembrane region" description="Helical" evidence="5">
    <location>
        <begin position="63"/>
        <end position="81"/>
    </location>
</feature>
<evidence type="ECO:0000256" key="3">
    <source>
        <dbReference type="PROSITE-ProRule" id="PRU00339"/>
    </source>
</evidence>
<dbReference type="Proteomes" id="UP000516148">
    <property type="component" value="Chromosome"/>
</dbReference>
<feature type="compositionally biased region" description="Basic and acidic residues" evidence="4">
    <location>
        <begin position="20"/>
        <end position="35"/>
    </location>
</feature>
<feature type="region of interest" description="Disordered" evidence="4">
    <location>
        <begin position="1"/>
        <end position="55"/>
    </location>
</feature>
<dbReference type="GO" id="GO:0009279">
    <property type="term" value="C:cell outer membrane"/>
    <property type="evidence" value="ECO:0007669"/>
    <property type="project" value="TreeGrafter"/>
</dbReference>
<dbReference type="GO" id="GO:0046813">
    <property type="term" value="P:receptor-mediated virion attachment to host cell"/>
    <property type="evidence" value="ECO:0007669"/>
    <property type="project" value="TreeGrafter"/>
</dbReference>
<dbReference type="PANTHER" id="PTHR44858">
    <property type="entry name" value="TETRATRICOPEPTIDE REPEAT PROTEIN 6"/>
    <property type="match status" value="1"/>
</dbReference>
<dbReference type="PROSITE" id="PS50005">
    <property type="entry name" value="TPR"/>
    <property type="match status" value="2"/>
</dbReference>
<proteinExistence type="predicted"/>
<keyword evidence="5" id="KW-0472">Membrane</keyword>
<evidence type="ECO:0000313" key="6">
    <source>
        <dbReference type="EMBL" id="QNQ09818.1"/>
    </source>
</evidence>
<feature type="repeat" description="TPR" evidence="3">
    <location>
        <begin position="324"/>
        <end position="357"/>
    </location>
</feature>
<dbReference type="InterPro" id="IPR011990">
    <property type="entry name" value="TPR-like_helical_dom_sf"/>
</dbReference>
<feature type="compositionally biased region" description="Low complexity" evidence="4">
    <location>
        <begin position="205"/>
        <end position="215"/>
    </location>
</feature>
<organism evidence="6 7">
    <name type="scientific">Sphingomonas alpina</name>
    <dbReference type="NCBI Taxonomy" id="653931"/>
    <lineage>
        <taxon>Bacteria</taxon>
        <taxon>Pseudomonadati</taxon>
        <taxon>Pseudomonadota</taxon>
        <taxon>Alphaproteobacteria</taxon>
        <taxon>Sphingomonadales</taxon>
        <taxon>Sphingomonadaceae</taxon>
        <taxon>Sphingomonas</taxon>
    </lineage>
</organism>
<keyword evidence="7" id="KW-1185">Reference proteome</keyword>
<dbReference type="InterPro" id="IPR050498">
    <property type="entry name" value="Ycf3"/>
</dbReference>
<dbReference type="Gene3D" id="1.25.40.10">
    <property type="entry name" value="Tetratricopeptide repeat domain"/>
    <property type="match status" value="1"/>
</dbReference>
<feature type="repeat" description="TPR" evidence="3">
    <location>
        <begin position="290"/>
        <end position="323"/>
    </location>
</feature>
<evidence type="ECO:0000256" key="5">
    <source>
        <dbReference type="SAM" id="Phobius"/>
    </source>
</evidence>
<keyword evidence="5" id="KW-0812">Transmembrane</keyword>
<accession>A0A7H0LJG5</accession>
<keyword evidence="5" id="KW-1133">Transmembrane helix</keyword>
<evidence type="ECO:0000256" key="2">
    <source>
        <dbReference type="ARBA" id="ARBA00022803"/>
    </source>
</evidence>
<feature type="compositionally biased region" description="Polar residues" evidence="4">
    <location>
        <begin position="184"/>
        <end position="194"/>
    </location>
</feature>
<dbReference type="RefSeq" id="WP_187762127.1">
    <property type="nucleotide sequence ID" value="NZ_CP061038.1"/>
</dbReference>
<dbReference type="AlphaFoldDB" id="A0A7H0LJG5"/>
<dbReference type="SUPFAM" id="SSF48452">
    <property type="entry name" value="TPR-like"/>
    <property type="match status" value="1"/>
</dbReference>